<feature type="region of interest" description="Disordered" evidence="1">
    <location>
        <begin position="60"/>
        <end position="81"/>
    </location>
</feature>
<keyword evidence="2" id="KW-0812">Transmembrane</keyword>
<feature type="transmembrane region" description="Helical" evidence="2">
    <location>
        <begin position="144"/>
        <end position="164"/>
    </location>
</feature>
<dbReference type="Proteomes" id="UP000673691">
    <property type="component" value="Unassembled WGS sequence"/>
</dbReference>
<evidence type="ECO:0000256" key="1">
    <source>
        <dbReference type="SAM" id="MobiDB-lite"/>
    </source>
</evidence>
<feature type="transmembrane region" description="Helical" evidence="2">
    <location>
        <begin position="86"/>
        <end position="109"/>
    </location>
</feature>
<comment type="caution">
    <text evidence="3">The sequence shown here is derived from an EMBL/GenBank/DDBJ whole genome shotgun (WGS) entry which is preliminary data.</text>
</comment>
<sequence>MKKKIILNYLSSLSTPRHELANEHVSTPYIPAVGYRIRPISFARRRLRLNGGVGPRNRRRLRRLADRDDGEDSAAAPERRRRRRRLVVVGTAVGGALEAQSAPLLPFLVLPPPPPATGQHEQQRNSNSGSNCNNSKDGSRLSKIAAALAAVGIAVAAAVFFAVLHVEVQADEARIERVCGQLQFQFQCKIQEVLDNLWSSTVLFIDGGGGVGTGPTASAFENWARAADDRRHDFVHVLFAPRVNARDRSAYEQQFGAIHQSPANQTSAGPGLFYYPIQYAYPAVNKAVLSTVTTAAVIRPVATSFAKEKTALSIVMPVYFSNVSAIVRYYGGDSDGEAPSSSASASSSSSAASDSRLADGIDFSHCVFSLGDFFKGIVPLKRIIGYMEPYLREAGAAMQIVAPDGTVLIGREDGEWPTHAPTTLLPLSVADQTWTAKCASKNVLPVTFAPSLALAIALLWITVVNGCFFLFWILPNPRPPFLPIPRRLFVFLRARKSCQGAARNSPF</sequence>
<dbReference type="EMBL" id="JAEFCI010011990">
    <property type="protein sequence ID" value="KAG5456277.1"/>
    <property type="molecule type" value="Genomic_DNA"/>
</dbReference>
<keyword evidence="2" id="KW-0472">Membrane</keyword>
<feature type="region of interest" description="Disordered" evidence="1">
    <location>
        <begin position="108"/>
        <end position="136"/>
    </location>
</feature>
<evidence type="ECO:0000313" key="3">
    <source>
        <dbReference type="EMBL" id="KAG5456277.1"/>
    </source>
</evidence>
<proteinExistence type="predicted"/>
<evidence type="ECO:0000313" key="4">
    <source>
        <dbReference type="Proteomes" id="UP000673691"/>
    </source>
</evidence>
<evidence type="ECO:0008006" key="5">
    <source>
        <dbReference type="Google" id="ProtNLM"/>
    </source>
</evidence>
<protein>
    <recommendedName>
        <fullName evidence="5">CHASE domain-containing protein</fullName>
    </recommendedName>
</protein>
<name>A0A8H8DFT8_9FUNG</name>
<feature type="transmembrane region" description="Helical" evidence="2">
    <location>
        <begin position="452"/>
        <end position="474"/>
    </location>
</feature>
<dbReference type="InterPro" id="IPR042240">
    <property type="entry name" value="CHASE_sf"/>
</dbReference>
<gene>
    <name evidence="3" type="ORF">BJ554DRAFT_4021</name>
</gene>
<feature type="compositionally biased region" description="Low complexity" evidence="1">
    <location>
        <begin position="125"/>
        <end position="136"/>
    </location>
</feature>
<reference evidence="3 4" key="1">
    <citation type="journal article" name="Sci. Rep.">
        <title>Genome-scale phylogenetic analyses confirm Olpidium as the closest living zoosporic fungus to the non-flagellated, terrestrial fungi.</title>
        <authorList>
            <person name="Chang Y."/>
            <person name="Rochon D."/>
            <person name="Sekimoto S."/>
            <person name="Wang Y."/>
            <person name="Chovatia M."/>
            <person name="Sandor L."/>
            <person name="Salamov A."/>
            <person name="Grigoriev I.V."/>
            <person name="Stajich J.E."/>
            <person name="Spatafora J.W."/>
        </authorList>
    </citation>
    <scope>NUCLEOTIDE SEQUENCE [LARGE SCALE GENOMIC DNA]</scope>
    <source>
        <strain evidence="3">S191</strain>
    </source>
</reference>
<dbReference type="Gene3D" id="3.30.450.350">
    <property type="entry name" value="CHASE domain"/>
    <property type="match status" value="1"/>
</dbReference>
<accession>A0A8H8DFT8</accession>
<keyword evidence="4" id="KW-1185">Reference proteome</keyword>
<dbReference type="AlphaFoldDB" id="A0A8H8DFT8"/>
<evidence type="ECO:0000256" key="2">
    <source>
        <dbReference type="SAM" id="Phobius"/>
    </source>
</evidence>
<organism evidence="3 4">
    <name type="scientific">Olpidium bornovanus</name>
    <dbReference type="NCBI Taxonomy" id="278681"/>
    <lineage>
        <taxon>Eukaryota</taxon>
        <taxon>Fungi</taxon>
        <taxon>Fungi incertae sedis</taxon>
        <taxon>Olpidiomycota</taxon>
        <taxon>Olpidiomycotina</taxon>
        <taxon>Olpidiomycetes</taxon>
        <taxon>Olpidiales</taxon>
        <taxon>Olpidiaceae</taxon>
        <taxon>Olpidium</taxon>
    </lineage>
</organism>
<keyword evidence="2" id="KW-1133">Transmembrane helix</keyword>